<evidence type="ECO:0000256" key="5">
    <source>
        <dbReference type="ARBA" id="ARBA00022801"/>
    </source>
</evidence>
<dbReference type="InterPro" id="IPR014721">
    <property type="entry name" value="Ribsml_uS5_D2-typ_fold_subgr"/>
</dbReference>
<dbReference type="AlphaFoldDB" id="A0A367ZR81"/>
<dbReference type="Proteomes" id="UP000252355">
    <property type="component" value="Unassembled WGS sequence"/>
</dbReference>
<dbReference type="InterPro" id="IPR020568">
    <property type="entry name" value="Ribosomal_Su5_D2-typ_SF"/>
</dbReference>
<keyword evidence="6" id="KW-0694">RNA-binding</keyword>
<dbReference type="EMBL" id="QOQW01000005">
    <property type="protein sequence ID" value="RCK80623.1"/>
    <property type="molecule type" value="Genomic_DNA"/>
</dbReference>
<evidence type="ECO:0000256" key="4">
    <source>
        <dbReference type="ARBA" id="ARBA00022759"/>
    </source>
</evidence>
<dbReference type="PROSITE" id="PS00648">
    <property type="entry name" value="RIBONUCLEASE_P"/>
    <property type="match status" value="1"/>
</dbReference>
<dbReference type="PANTHER" id="PTHR33992:SF1">
    <property type="entry name" value="RIBONUCLEASE P PROTEIN COMPONENT"/>
    <property type="match status" value="1"/>
</dbReference>
<evidence type="ECO:0000256" key="2">
    <source>
        <dbReference type="ARBA" id="ARBA00022694"/>
    </source>
</evidence>
<dbReference type="GO" id="GO:0000049">
    <property type="term" value="F:tRNA binding"/>
    <property type="evidence" value="ECO:0007669"/>
    <property type="project" value="InterPro"/>
</dbReference>
<dbReference type="InterPro" id="IPR020539">
    <property type="entry name" value="RNase_P_CS"/>
</dbReference>
<dbReference type="EC" id="3.1.26.5" evidence="7"/>
<dbReference type="NCBIfam" id="TIGR00188">
    <property type="entry name" value="rnpA"/>
    <property type="match status" value="1"/>
</dbReference>
<keyword evidence="4" id="KW-0255">Endonuclease</keyword>
<evidence type="ECO:0000313" key="8">
    <source>
        <dbReference type="EMBL" id="RCK80623.1"/>
    </source>
</evidence>
<keyword evidence="5" id="KW-0378">Hydrolase</keyword>
<evidence type="ECO:0000256" key="3">
    <source>
        <dbReference type="ARBA" id="ARBA00022722"/>
    </source>
</evidence>
<dbReference type="GO" id="GO:0042781">
    <property type="term" value="F:3'-tRNA processing endoribonuclease activity"/>
    <property type="evidence" value="ECO:0007669"/>
    <property type="project" value="TreeGrafter"/>
</dbReference>
<dbReference type="PANTHER" id="PTHR33992">
    <property type="entry name" value="RIBONUCLEASE P PROTEIN COMPONENT"/>
    <property type="match status" value="1"/>
</dbReference>
<evidence type="ECO:0000256" key="6">
    <source>
        <dbReference type="ARBA" id="ARBA00022884"/>
    </source>
</evidence>
<sequence>MFTEGFRFFRNGLGFYARSNGGEAFRFGIVAPKRFGHAVDRNRFRRRVREVIRLSPEVPPGFDVVICVGKPCGDLGFDVIRKTLLWAWSRIRRASPAAPDGVAGG</sequence>
<organism evidence="8 9">
    <name type="scientific">Candidatus Ozemobacter sibiricus</name>
    <dbReference type="NCBI Taxonomy" id="2268124"/>
    <lineage>
        <taxon>Bacteria</taxon>
        <taxon>Candidatus Ozemobacteria</taxon>
        <taxon>Candidatus Ozemobacterales</taxon>
        <taxon>Candidatus Ozemobacteraceae</taxon>
        <taxon>Candidatus Ozemobacter</taxon>
    </lineage>
</organism>
<evidence type="ECO:0000313" key="9">
    <source>
        <dbReference type="Proteomes" id="UP000252355"/>
    </source>
</evidence>
<gene>
    <name evidence="8" type="ORF">OZSIB_2936</name>
</gene>
<keyword evidence="2" id="KW-0819">tRNA processing</keyword>
<dbReference type="InterPro" id="IPR000100">
    <property type="entry name" value="RNase_P"/>
</dbReference>
<evidence type="ECO:0000256" key="7">
    <source>
        <dbReference type="NCBIfam" id="TIGR00188"/>
    </source>
</evidence>
<proteinExistence type="predicted"/>
<dbReference type="SUPFAM" id="SSF54211">
    <property type="entry name" value="Ribosomal protein S5 domain 2-like"/>
    <property type="match status" value="1"/>
</dbReference>
<keyword evidence="3" id="KW-0540">Nuclease</keyword>
<reference evidence="8 9" key="1">
    <citation type="submission" date="2018-05" db="EMBL/GenBank/DDBJ databases">
        <title>A metagenomic window into the 2 km-deep terrestrial subsurface aquifer revealed taxonomically and functionally diverse microbial community comprising novel uncultured bacterial lineages.</title>
        <authorList>
            <person name="Kadnikov V.V."/>
            <person name="Mardanov A.V."/>
            <person name="Beletsky A.V."/>
            <person name="Banks D."/>
            <person name="Pimenov N.V."/>
            <person name="Frank Y.A."/>
            <person name="Karnachuk O.V."/>
            <person name="Ravin N.V."/>
        </authorList>
    </citation>
    <scope>NUCLEOTIDE SEQUENCE [LARGE SCALE GENOMIC DNA]</scope>
    <source>
        <strain evidence="8">BY5</strain>
    </source>
</reference>
<name>A0A367ZR81_9BACT</name>
<comment type="caution">
    <text evidence="8">The sequence shown here is derived from an EMBL/GenBank/DDBJ whole genome shotgun (WGS) entry which is preliminary data.</text>
</comment>
<evidence type="ECO:0000256" key="1">
    <source>
        <dbReference type="ARBA" id="ARBA00002663"/>
    </source>
</evidence>
<comment type="function">
    <text evidence="1">RNaseP catalyzes the removal of the 5'-leader sequence from pre-tRNA to produce the mature 5'-terminus. It can also cleave other RNA substrates such as 4.5S RNA. The protein component plays an auxiliary but essential role in vivo by binding to the 5'-leader sequence and broadening the substrate specificity of the ribozyme.</text>
</comment>
<accession>A0A367ZR81</accession>
<dbReference type="Pfam" id="PF00825">
    <property type="entry name" value="Ribonuclease_P"/>
    <property type="match status" value="1"/>
</dbReference>
<dbReference type="Gene3D" id="3.30.230.10">
    <property type="match status" value="1"/>
</dbReference>
<dbReference type="GO" id="GO:0030677">
    <property type="term" value="C:ribonuclease P complex"/>
    <property type="evidence" value="ECO:0007669"/>
    <property type="project" value="TreeGrafter"/>
</dbReference>
<protein>
    <recommendedName>
        <fullName evidence="7">Ribonuclease P protein component</fullName>
        <ecNumber evidence="7">3.1.26.5</ecNumber>
    </recommendedName>
</protein>
<dbReference type="GO" id="GO:0004526">
    <property type="term" value="F:ribonuclease P activity"/>
    <property type="evidence" value="ECO:0007669"/>
    <property type="project" value="UniProtKB-UniRule"/>
</dbReference>